<dbReference type="EMBL" id="JAVIFY010000003">
    <property type="protein sequence ID" value="MDQ9091124.1"/>
    <property type="molecule type" value="Genomic_DNA"/>
</dbReference>
<name>A0ABU1BC79_PSEHA</name>
<dbReference type="Proteomes" id="UP001226574">
    <property type="component" value="Unassembled WGS sequence"/>
</dbReference>
<evidence type="ECO:0000313" key="2">
    <source>
        <dbReference type="Proteomes" id="UP001226574"/>
    </source>
</evidence>
<evidence type="ECO:0000313" key="1">
    <source>
        <dbReference type="EMBL" id="MDQ9091124.1"/>
    </source>
</evidence>
<keyword evidence="2" id="KW-1185">Reference proteome</keyword>
<dbReference type="PROSITE" id="PS51257">
    <property type="entry name" value="PROKAR_LIPOPROTEIN"/>
    <property type="match status" value="1"/>
</dbReference>
<proteinExistence type="predicted"/>
<evidence type="ECO:0008006" key="3">
    <source>
        <dbReference type="Google" id="ProtNLM"/>
    </source>
</evidence>
<dbReference type="RefSeq" id="WP_138554957.1">
    <property type="nucleotide sequence ID" value="NZ_JAVIFY010000003.1"/>
</dbReference>
<reference evidence="1 2" key="1">
    <citation type="submission" date="2023-08" db="EMBL/GenBank/DDBJ databases">
        <title>Pseudoalteromonas haloplanktis LL1 genome.</title>
        <authorList>
            <person name="Wu S."/>
        </authorList>
    </citation>
    <scope>NUCLEOTIDE SEQUENCE [LARGE SCALE GENOMIC DNA]</scope>
    <source>
        <strain evidence="1 2">LL1</strain>
    </source>
</reference>
<sequence>MILANLKKAGLKLTWLGTVTLVACQSPSQQELPKTPEDQQSQFYQQVMLAAPVLPADLTNMVMQNHYVANRIARAKYKTASEVDYSKIHWQQRVAADWQYFDIPTAQGKLLIIDYQQQGDQLAYRYLANGTQDDLYEPWSSSKIQAFSGAIAKVRETNPELGAHATIGTSNVADLITSINSYAPFGSADGNSNAIASYFINVAGREYLSNLFADNWLKLNDSRIMFKGAYAADIFTPSTSRWQSTNSDAVASDITYFTVNSHDPAYLGYRCTGCGLTGNKAMTTLAQAEWLKRLASHTREPLTQQPFIQAQDIDVLFNGTGHTDKSAVVGGMMQGISQMITQSLAQALAPNDPRPAKQILDELTQGQWRVWQKIGWGPSETRSATETVMLAHVYLPFIQGGREFTLAAQNSVPGASEANLAATGLQMQANFTRAFTQLLMPQDQ</sequence>
<protein>
    <recommendedName>
        <fullName evidence="3">Lipoprotein</fullName>
    </recommendedName>
</protein>
<gene>
    <name evidence="1" type="ORF">RC083_05910</name>
</gene>
<organism evidence="1 2">
    <name type="scientific">Pseudoalteromonas haloplanktis</name>
    <name type="common">Alteromonas haloplanktis</name>
    <dbReference type="NCBI Taxonomy" id="228"/>
    <lineage>
        <taxon>Bacteria</taxon>
        <taxon>Pseudomonadati</taxon>
        <taxon>Pseudomonadota</taxon>
        <taxon>Gammaproteobacteria</taxon>
        <taxon>Alteromonadales</taxon>
        <taxon>Pseudoalteromonadaceae</taxon>
        <taxon>Pseudoalteromonas</taxon>
    </lineage>
</organism>
<accession>A0ABU1BC79</accession>
<comment type="caution">
    <text evidence="1">The sequence shown here is derived from an EMBL/GenBank/DDBJ whole genome shotgun (WGS) entry which is preliminary data.</text>
</comment>